<keyword evidence="3" id="KW-0560">Oxidoreductase</keyword>
<dbReference type="RefSeq" id="WP_169602671.1">
    <property type="nucleotide sequence ID" value="NZ_CP046565.1"/>
</dbReference>
<dbReference type="SUPFAM" id="SSF51430">
    <property type="entry name" value="NAD(P)-linked oxidoreductase"/>
    <property type="match status" value="1"/>
</dbReference>
<keyword evidence="2" id="KW-0521">NADP</keyword>
<comment type="similarity">
    <text evidence="1">Belongs to the aldo/keto reductase family.</text>
</comment>
<name>A0A858Q6F5_9GAMM</name>
<feature type="domain" description="NADP-dependent oxidoreductase" evidence="4">
    <location>
        <begin position="22"/>
        <end position="280"/>
    </location>
</feature>
<dbReference type="CDD" id="cd19071">
    <property type="entry name" value="AKR_AKR1-5-like"/>
    <property type="match status" value="1"/>
</dbReference>
<dbReference type="AlphaFoldDB" id="A0A858Q6F5"/>
<dbReference type="PANTHER" id="PTHR43827">
    <property type="entry name" value="2,5-DIKETO-D-GLUCONIC ACID REDUCTASE"/>
    <property type="match status" value="1"/>
</dbReference>
<dbReference type="InterPro" id="IPR036812">
    <property type="entry name" value="NAD(P)_OxRdtase_dom_sf"/>
</dbReference>
<reference evidence="6" key="1">
    <citation type="submission" date="2019-12" db="EMBL/GenBank/DDBJ databases">
        <authorList>
            <person name="Awala S.I."/>
            <person name="Rhee S.K."/>
        </authorList>
    </citation>
    <scope>NUCLEOTIDE SEQUENCE [LARGE SCALE GENOMIC DNA]</scope>
    <source>
        <strain evidence="6">IM1</strain>
    </source>
</reference>
<dbReference type="PANTHER" id="PTHR43827:SF3">
    <property type="entry name" value="NADP-DEPENDENT OXIDOREDUCTASE DOMAIN-CONTAINING PROTEIN"/>
    <property type="match status" value="1"/>
</dbReference>
<evidence type="ECO:0000313" key="5">
    <source>
        <dbReference type="EMBL" id="QJD29383.1"/>
    </source>
</evidence>
<dbReference type="EMBL" id="CP046565">
    <property type="protein sequence ID" value="QJD29383.1"/>
    <property type="molecule type" value="Genomic_DNA"/>
</dbReference>
<dbReference type="InterPro" id="IPR020471">
    <property type="entry name" value="AKR"/>
</dbReference>
<dbReference type="Proteomes" id="UP000503004">
    <property type="component" value="Chromosome"/>
</dbReference>
<evidence type="ECO:0000259" key="4">
    <source>
        <dbReference type="Pfam" id="PF00248"/>
    </source>
</evidence>
<evidence type="ECO:0000256" key="1">
    <source>
        <dbReference type="ARBA" id="ARBA00007905"/>
    </source>
</evidence>
<evidence type="ECO:0000313" key="6">
    <source>
        <dbReference type="Proteomes" id="UP000503004"/>
    </source>
</evidence>
<dbReference type="GO" id="GO:0016616">
    <property type="term" value="F:oxidoreductase activity, acting on the CH-OH group of donors, NAD or NADP as acceptor"/>
    <property type="evidence" value="ECO:0007669"/>
    <property type="project" value="UniProtKB-ARBA"/>
</dbReference>
<dbReference type="KEGG" id="metu:GNH96_04990"/>
<proteinExistence type="inferred from homology"/>
<dbReference type="PRINTS" id="PR00069">
    <property type="entry name" value="ALDKETRDTASE"/>
</dbReference>
<evidence type="ECO:0000256" key="3">
    <source>
        <dbReference type="ARBA" id="ARBA00023002"/>
    </source>
</evidence>
<accession>A0A858Q6F5</accession>
<protein>
    <submittedName>
        <fullName evidence="5">Aldo/keto reductase</fullName>
    </submittedName>
</protein>
<sequence length="283" mass="31861">MKKDGFLVSAYGVRMPGIVYGTAWKKDRTAALVEQAVSLGFRGIDTACQPKHYDEAGVGTGLAACLKAGLERADFYLQSKFTPVDGQDPERMPYDPKASLAEQVAQSFETSLKNLRTPYLDCLILHSPLSDEKDTLEVWRAMEAIFDSGRARQLGISNCYQLERLERLYGQARVRPAVVQNRFCAETRYEREIREFCRQNRIIFQSFWTLTANPSVLADATLRALASNHGRTPAQVFFRYLTQIGIVPLTGTTSETHMREDLAIFDFELTENECEAVAGLLRV</sequence>
<evidence type="ECO:0000256" key="2">
    <source>
        <dbReference type="ARBA" id="ARBA00022857"/>
    </source>
</evidence>
<keyword evidence="6" id="KW-1185">Reference proteome</keyword>
<dbReference type="InterPro" id="IPR023210">
    <property type="entry name" value="NADP_OxRdtase_dom"/>
</dbReference>
<gene>
    <name evidence="5" type="ORF">GNH96_04990</name>
</gene>
<organism evidence="5 6">
    <name type="scientific">Methylococcus geothermalis</name>
    <dbReference type="NCBI Taxonomy" id="2681310"/>
    <lineage>
        <taxon>Bacteria</taxon>
        <taxon>Pseudomonadati</taxon>
        <taxon>Pseudomonadota</taxon>
        <taxon>Gammaproteobacteria</taxon>
        <taxon>Methylococcales</taxon>
        <taxon>Methylococcaceae</taxon>
        <taxon>Methylococcus</taxon>
    </lineage>
</organism>
<dbReference type="Pfam" id="PF00248">
    <property type="entry name" value="Aldo_ket_red"/>
    <property type="match status" value="1"/>
</dbReference>
<dbReference type="Gene3D" id="3.20.20.100">
    <property type="entry name" value="NADP-dependent oxidoreductase domain"/>
    <property type="match status" value="1"/>
</dbReference>